<dbReference type="GO" id="GO:0032298">
    <property type="term" value="P:positive regulation of DNA-templated DNA replication initiation"/>
    <property type="evidence" value="ECO:0007669"/>
    <property type="project" value="TreeGrafter"/>
</dbReference>
<dbReference type="PANTHER" id="PTHR38767:SF1">
    <property type="entry name" value="DNA POLYMERASE III SUBUNIT CHI"/>
    <property type="match status" value="1"/>
</dbReference>
<gene>
    <name evidence="1" type="ORF">THII_1307</name>
</gene>
<reference evidence="1 2" key="1">
    <citation type="journal article" date="2014" name="ISME J.">
        <title>Ecophysiology of Thioploca ingrica as revealed by the complete genome sequence supplemented with proteomic evidence.</title>
        <authorList>
            <person name="Kojima H."/>
            <person name="Ogura Y."/>
            <person name="Yamamoto N."/>
            <person name="Togashi T."/>
            <person name="Mori H."/>
            <person name="Watanabe T."/>
            <person name="Nemoto F."/>
            <person name="Kurokawa K."/>
            <person name="Hayashi T."/>
            <person name="Fukui M."/>
        </authorList>
    </citation>
    <scope>NUCLEOTIDE SEQUENCE [LARGE SCALE GENOMIC DNA]</scope>
</reference>
<dbReference type="GO" id="GO:0006260">
    <property type="term" value="P:DNA replication"/>
    <property type="evidence" value="ECO:0007669"/>
    <property type="project" value="InterPro"/>
</dbReference>
<dbReference type="EMBL" id="AP014633">
    <property type="protein sequence ID" value="BAP55604.1"/>
    <property type="molecule type" value="Genomic_DNA"/>
</dbReference>
<dbReference type="STRING" id="40754.THII_1307"/>
<proteinExistence type="predicted"/>
<dbReference type="KEGG" id="tig:THII_1307"/>
<name>A0A090AF15_9GAMM</name>
<dbReference type="HOGENOM" id="CLU_131584_2_1_6"/>
<dbReference type="SUPFAM" id="SSF102400">
    <property type="entry name" value="DNA polymerase III chi subunit"/>
    <property type="match status" value="1"/>
</dbReference>
<dbReference type="PANTHER" id="PTHR38767">
    <property type="entry name" value="DNA POLYMERASE III SUBUNIT CHI"/>
    <property type="match status" value="1"/>
</dbReference>
<keyword evidence="2" id="KW-1185">Reference proteome</keyword>
<accession>A0A090AF15</accession>
<dbReference type="AlphaFoldDB" id="A0A090AF15"/>
<dbReference type="GO" id="GO:0003887">
    <property type="term" value="F:DNA-directed DNA polymerase activity"/>
    <property type="evidence" value="ECO:0007669"/>
    <property type="project" value="InterPro"/>
</dbReference>
<dbReference type="OrthoDB" id="5297568at2"/>
<dbReference type="InterPro" id="IPR007459">
    <property type="entry name" value="DNA_pol3_chi"/>
</dbReference>
<protein>
    <submittedName>
        <fullName evidence="1">DNA polymerase III chi subunit, HolC</fullName>
    </submittedName>
</protein>
<dbReference type="Gene3D" id="3.40.50.10110">
    <property type="entry name" value="DNA polymerase III subunit chi"/>
    <property type="match status" value="1"/>
</dbReference>
<dbReference type="Pfam" id="PF04364">
    <property type="entry name" value="DNA_pol3_chi"/>
    <property type="match status" value="1"/>
</dbReference>
<dbReference type="Proteomes" id="UP000031623">
    <property type="component" value="Chromosome"/>
</dbReference>
<dbReference type="GO" id="GO:0003677">
    <property type="term" value="F:DNA binding"/>
    <property type="evidence" value="ECO:0007669"/>
    <property type="project" value="InterPro"/>
</dbReference>
<evidence type="ECO:0000313" key="2">
    <source>
        <dbReference type="Proteomes" id="UP000031623"/>
    </source>
</evidence>
<dbReference type="InterPro" id="IPR036768">
    <property type="entry name" value="PolIII_chi_sf"/>
</dbReference>
<organism evidence="1 2">
    <name type="scientific">Thioploca ingrica</name>
    <dbReference type="NCBI Taxonomy" id="40754"/>
    <lineage>
        <taxon>Bacteria</taxon>
        <taxon>Pseudomonadati</taxon>
        <taxon>Pseudomonadota</taxon>
        <taxon>Gammaproteobacteria</taxon>
        <taxon>Thiotrichales</taxon>
        <taxon>Thiotrichaceae</taxon>
        <taxon>Thioploca</taxon>
    </lineage>
</organism>
<evidence type="ECO:0000313" key="1">
    <source>
        <dbReference type="EMBL" id="BAP55604.1"/>
    </source>
</evidence>
<sequence length="144" mass="16924">MPQIDFYILHTKARQERDRLACQLVDKAWHQGYRTYIHTHSLIQAKQLDDLLWTFKDTSFLPHDIYPEVLSSTAPIRIGYTDQLCEKMEVLINLTATVPPFFALVKRIAEIVDDTPTAREAGRDRYRCYQQTADNVLKVHEIYR</sequence>